<dbReference type="Proteomes" id="UP000075806">
    <property type="component" value="Unassembled WGS sequence"/>
</dbReference>
<evidence type="ECO:0000256" key="1">
    <source>
        <dbReference type="SAM" id="Phobius"/>
    </source>
</evidence>
<protein>
    <submittedName>
        <fullName evidence="2">Uncharacterized protein</fullName>
    </submittedName>
</protein>
<keyword evidence="1" id="KW-0812">Transmembrane</keyword>
<feature type="transmembrane region" description="Helical" evidence="1">
    <location>
        <begin position="39"/>
        <end position="57"/>
    </location>
</feature>
<evidence type="ECO:0000313" key="2">
    <source>
        <dbReference type="EMBL" id="KYG34126.1"/>
    </source>
</evidence>
<keyword evidence="3" id="KW-1185">Reference proteome</keyword>
<comment type="caution">
    <text evidence="2">The sequence shown here is derived from an EMBL/GenBank/DDBJ whole genome shotgun (WGS) entry which is preliminary data.</text>
</comment>
<organism evidence="2 3">
    <name type="scientific">Alkalihalobacillus trypoxylicola</name>
    <dbReference type="NCBI Taxonomy" id="519424"/>
    <lineage>
        <taxon>Bacteria</taxon>
        <taxon>Bacillati</taxon>
        <taxon>Bacillota</taxon>
        <taxon>Bacilli</taxon>
        <taxon>Bacillales</taxon>
        <taxon>Bacillaceae</taxon>
        <taxon>Alkalihalobacillus</taxon>
    </lineage>
</organism>
<sequence length="81" mass="9162">MPDTVKEEFKLLLQVFLPFFIILLIALIFQMIFGEVPPLIPFILIGVGLSVLSFSIFGKKIVIFSSFFTLSSLCSLLIFFL</sequence>
<proteinExistence type="predicted"/>
<reference evidence="2" key="1">
    <citation type="submission" date="2016-02" db="EMBL/GenBank/DDBJ databases">
        <title>Genome sequence of Bacillus trypoxylicola KCTC 13244(T).</title>
        <authorList>
            <person name="Jeong H."/>
            <person name="Park S.-H."/>
            <person name="Choi S.-K."/>
        </authorList>
    </citation>
    <scope>NUCLEOTIDE SEQUENCE [LARGE SCALE GENOMIC DNA]</scope>
    <source>
        <strain evidence="2">KCTC 13244</strain>
    </source>
</reference>
<dbReference type="AlphaFoldDB" id="A0A162EZR6"/>
<feature type="transmembrane region" description="Helical" evidence="1">
    <location>
        <begin position="12"/>
        <end position="33"/>
    </location>
</feature>
<accession>A0A162EZR6</accession>
<keyword evidence="1" id="KW-0472">Membrane</keyword>
<keyword evidence="1" id="KW-1133">Transmembrane helix</keyword>
<dbReference type="STRING" id="519424.AZF04_14955"/>
<name>A0A162EZR6_9BACI</name>
<dbReference type="EMBL" id="LTAO01000003">
    <property type="protein sequence ID" value="KYG34126.1"/>
    <property type="molecule type" value="Genomic_DNA"/>
</dbReference>
<gene>
    <name evidence="2" type="ORF">AZF04_14955</name>
</gene>
<feature type="transmembrane region" description="Helical" evidence="1">
    <location>
        <begin position="62"/>
        <end position="80"/>
    </location>
</feature>
<evidence type="ECO:0000313" key="3">
    <source>
        <dbReference type="Proteomes" id="UP000075806"/>
    </source>
</evidence>